<evidence type="ECO:0000313" key="9">
    <source>
        <dbReference type="Proteomes" id="UP001470230"/>
    </source>
</evidence>
<dbReference type="SMART" id="SM00105">
    <property type="entry name" value="ArfGap"/>
    <property type="match status" value="1"/>
</dbReference>
<dbReference type="SUPFAM" id="SSF57863">
    <property type="entry name" value="ArfGap/RecO-like zinc finger"/>
    <property type="match status" value="1"/>
</dbReference>
<dbReference type="Pfam" id="PF01412">
    <property type="entry name" value="ArfGap"/>
    <property type="match status" value="1"/>
</dbReference>
<dbReference type="InterPro" id="IPR038508">
    <property type="entry name" value="ArfGAP_dom_sf"/>
</dbReference>
<evidence type="ECO:0000256" key="2">
    <source>
        <dbReference type="ARBA" id="ARBA00022771"/>
    </source>
</evidence>
<dbReference type="CDD" id="cd00821">
    <property type="entry name" value="PH"/>
    <property type="match status" value="1"/>
</dbReference>
<feature type="repeat" description="ANK" evidence="4">
    <location>
        <begin position="537"/>
        <end position="569"/>
    </location>
</feature>
<dbReference type="Gene3D" id="1.10.220.150">
    <property type="entry name" value="Arf GTPase activating protein"/>
    <property type="match status" value="1"/>
</dbReference>
<gene>
    <name evidence="8" type="ORF">M9Y10_025533</name>
</gene>
<dbReference type="SMART" id="SM00248">
    <property type="entry name" value="ANK"/>
    <property type="match status" value="2"/>
</dbReference>
<dbReference type="Gene3D" id="1.25.40.20">
    <property type="entry name" value="Ankyrin repeat-containing domain"/>
    <property type="match status" value="1"/>
</dbReference>
<dbReference type="InterPro" id="IPR036770">
    <property type="entry name" value="Ankyrin_rpt-contain_sf"/>
</dbReference>
<proteinExistence type="predicted"/>
<evidence type="ECO:0008006" key="10">
    <source>
        <dbReference type="Google" id="ProtNLM"/>
    </source>
</evidence>
<dbReference type="InterPro" id="IPR045258">
    <property type="entry name" value="ACAP1/2/3-like"/>
</dbReference>
<dbReference type="InterPro" id="IPR037278">
    <property type="entry name" value="ARFGAP/RecO"/>
</dbReference>
<dbReference type="Proteomes" id="UP001470230">
    <property type="component" value="Unassembled WGS sequence"/>
</dbReference>
<keyword evidence="4" id="KW-0040">ANK repeat</keyword>
<keyword evidence="3" id="KW-0862">Zinc</keyword>
<evidence type="ECO:0000256" key="5">
    <source>
        <dbReference type="PROSITE-ProRule" id="PRU00288"/>
    </source>
</evidence>
<dbReference type="Pfam" id="PF12796">
    <property type="entry name" value="Ank_2"/>
    <property type="match status" value="1"/>
</dbReference>
<sequence>MEQDSTDHDFFQYFDPSPVLEHDTLNRFQMQIDFIPSIEKIVNNLKSNLNNAKNETDSIMYHLDLLGVDPSFKTACQSLSEMFISFADSLVSEYKSNIENRKAYIPTLLSGQREPFNKANQDFQKCVEEYGSTNPNIKANFSRESPLQTSMKQRAETFYDLCTSVKSCEELLANATATAFLSFFKATSENMKKCTEIIDAQIDKMQDSISNINAINLQPAPRKLVGDYCDTCWSIRRSPPVELSPSLEHPCGIVWVRQHRIVKIWVRRYMTLENGFLNLYDPQTGENDQNLFLGLVTFSKHQSQKRRHVFKVQTSQLLLRLQALTDFDVEQWFTIFNNHNNNVLNGVSDMPNSQSHDGQEGSQGCNEAHVCVDCGATDATWCSLNWCGYLCLKCSGIHRHLSSSKSKVRSTLLDNLSPLIYDMLTMMTNEAANRLLLAEPPTNINVGPRMDEESRQAYITNKYVNLSYALKTTQVPDPFNAIINNDYYALFHAMNFGKADELYESLTPLHAAAACGDSMIAAIAACCSDTIDVKDGNGWTPLTYAVYYDNVDIIKFLVDFGAQPQKETADLFTLVVAVGDEEVMDILLKTAHYSGFNSSSARKVFKPKTTIFASERKADLTQIVVTDDIKNLANLLYREGHTQ</sequence>
<dbReference type="InterPro" id="IPR001164">
    <property type="entry name" value="ArfGAP_dom"/>
</dbReference>
<name>A0ABR2H9Z4_9EUKA</name>
<dbReference type="InterPro" id="IPR002110">
    <property type="entry name" value="Ankyrin_rpt"/>
</dbReference>
<dbReference type="PROSITE" id="PS50297">
    <property type="entry name" value="ANK_REP_REGION"/>
    <property type="match status" value="1"/>
</dbReference>
<dbReference type="PROSITE" id="PS50003">
    <property type="entry name" value="PH_DOMAIN"/>
    <property type="match status" value="1"/>
</dbReference>
<feature type="domain" description="Arf-GAP" evidence="7">
    <location>
        <begin position="341"/>
        <end position="463"/>
    </location>
</feature>
<dbReference type="SUPFAM" id="SSF50729">
    <property type="entry name" value="PH domain-like"/>
    <property type="match status" value="1"/>
</dbReference>
<protein>
    <recommendedName>
        <fullName evidence="10">ARF GAP-like zinc finger-containing protein</fullName>
    </recommendedName>
</protein>
<reference evidence="8 9" key="1">
    <citation type="submission" date="2024-04" db="EMBL/GenBank/DDBJ databases">
        <title>Tritrichomonas musculus Genome.</title>
        <authorList>
            <person name="Alves-Ferreira E."/>
            <person name="Grigg M."/>
            <person name="Lorenzi H."/>
            <person name="Galac M."/>
        </authorList>
    </citation>
    <scope>NUCLEOTIDE SEQUENCE [LARGE SCALE GENOMIC DNA]</scope>
    <source>
        <strain evidence="8 9">EAF2021</strain>
    </source>
</reference>
<accession>A0ABR2H9Z4</accession>
<dbReference type="PRINTS" id="PR00405">
    <property type="entry name" value="REVINTRACTNG"/>
</dbReference>
<dbReference type="InterPro" id="IPR001849">
    <property type="entry name" value="PH_domain"/>
</dbReference>
<evidence type="ECO:0000259" key="7">
    <source>
        <dbReference type="PROSITE" id="PS50115"/>
    </source>
</evidence>
<evidence type="ECO:0000313" key="8">
    <source>
        <dbReference type="EMBL" id="KAK8842673.1"/>
    </source>
</evidence>
<comment type="caution">
    <text evidence="8">The sequence shown here is derived from an EMBL/GenBank/DDBJ whole genome shotgun (WGS) entry which is preliminary data.</text>
</comment>
<keyword evidence="1" id="KW-0479">Metal-binding</keyword>
<feature type="domain" description="PH" evidence="6">
    <location>
        <begin position="247"/>
        <end position="341"/>
    </location>
</feature>
<dbReference type="PROSITE" id="PS50088">
    <property type="entry name" value="ANK_REPEAT"/>
    <property type="match status" value="1"/>
</dbReference>
<dbReference type="Gene3D" id="2.30.29.30">
    <property type="entry name" value="Pleckstrin-homology domain (PH domain)/Phosphotyrosine-binding domain (PTB)"/>
    <property type="match status" value="1"/>
</dbReference>
<evidence type="ECO:0000256" key="3">
    <source>
        <dbReference type="ARBA" id="ARBA00022833"/>
    </source>
</evidence>
<keyword evidence="2 5" id="KW-0863">Zinc-finger</keyword>
<dbReference type="PANTHER" id="PTHR23180:SF160">
    <property type="entry name" value="ADP-RIBOSYLATION FACTOR GTPASE-ACTIVATING PROTEIN EFFECTOR PROTEIN 1"/>
    <property type="match status" value="1"/>
</dbReference>
<evidence type="ECO:0000256" key="1">
    <source>
        <dbReference type="ARBA" id="ARBA00022723"/>
    </source>
</evidence>
<dbReference type="PANTHER" id="PTHR23180">
    <property type="entry name" value="CENTAURIN/ARF"/>
    <property type="match status" value="1"/>
</dbReference>
<dbReference type="PROSITE" id="PS50115">
    <property type="entry name" value="ARFGAP"/>
    <property type="match status" value="1"/>
</dbReference>
<dbReference type="SUPFAM" id="SSF48403">
    <property type="entry name" value="Ankyrin repeat"/>
    <property type="match status" value="1"/>
</dbReference>
<evidence type="ECO:0000259" key="6">
    <source>
        <dbReference type="PROSITE" id="PS50003"/>
    </source>
</evidence>
<keyword evidence="9" id="KW-1185">Reference proteome</keyword>
<dbReference type="EMBL" id="JAPFFF010000037">
    <property type="protein sequence ID" value="KAK8842673.1"/>
    <property type="molecule type" value="Genomic_DNA"/>
</dbReference>
<organism evidence="8 9">
    <name type="scientific">Tritrichomonas musculus</name>
    <dbReference type="NCBI Taxonomy" id="1915356"/>
    <lineage>
        <taxon>Eukaryota</taxon>
        <taxon>Metamonada</taxon>
        <taxon>Parabasalia</taxon>
        <taxon>Tritrichomonadida</taxon>
        <taxon>Tritrichomonadidae</taxon>
        <taxon>Tritrichomonas</taxon>
    </lineage>
</organism>
<evidence type="ECO:0000256" key="4">
    <source>
        <dbReference type="PROSITE-ProRule" id="PRU00023"/>
    </source>
</evidence>
<dbReference type="InterPro" id="IPR011993">
    <property type="entry name" value="PH-like_dom_sf"/>
</dbReference>